<sequence>MEGFACARIILAVMGLHCVVSGDELDVPNDLEVLAVKSEVHMQWAPPNNETQELFYEVHYRWYNDGEQWAPVPGCTHTEATHCVLSLDHFNCTLAYQTRVRSVSGNRTSKWQYEHQFAIYDIMILQPPNFTVSVYKDFTLITLQTFSQMERKYQKDCYKEQLKLYLHLQRDGETRKMSYALDDFNSRLELTDLQRRMRYCATLELIPNNANHHIEGLISEVCFNTLESGTLEVTVTAVLSVACILLLIISLAIFLLKAFLKRPAQMPEALKSITTLSRSWQPLALDQFQVETIPSCLDKLKKQRASVDSGVSLEPHPLEPETLHLGSGCPLLMELVQDSLSMSRSSGPQLLKETGSSCCSSSNTTVTEDSGVCMNSRSLLDFSGSESSQLSDVRLVVEIGAPAEDCGYRSQMPAVSEDNTYPTWETNRGGGFGPPTGQVQTNKVCLCSKDSVCFLCQMEGLMGRREAGDDRGWQEGSGCNVVIAQTDLTAHQEPPQTLLQDLLTVYSDGYLKKGVPRPSLPPLLDMIHS</sequence>
<gene>
    <name evidence="4" type="primary">LOC114656890</name>
</gene>
<evidence type="ECO:0000256" key="1">
    <source>
        <dbReference type="SAM" id="Phobius"/>
    </source>
</evidence>
<organism evidence="4 5">
    <name type="scientific">Erpetoichthys calabaricus</name>
    <name type="common">Rope fish</name>
    <name type="synonym">Calamoichthys calabaricus</name>
    <dbReference type="NCBI Taxonomy" id="27687"/>
    <lineage>
        <taxon>Eukaryota</taxon>
        <taxon>Metazoa</taxon>
        <taxon>Chordata</taxon>
        <taxon>Craniata</taxon>
        <taxon>Vertebrata</taxon>
        <taxon>Euteleostomi</taxon>
        <taxon>Actinopterygii</taxon>
        <taxon>Polypteriformes</taxon>
        <taxon>Polypteridae</taxon>
        <taxon>Erpetoichthys</taxon>
    </lineage>
</organism>
<reference evidence="4" key="3">
    <citation type="submission" date="2025-09" db="UniProtKB">
        <authorList>
            <consortium name="Ensembl"/>
        </authorList>
    </citation>
    <scope>IDENTIFICATION</scope>
</reference>
<dbReference type="InterPro" id="IPR013783">
    <property type="entry name" value="Ig-like_fold"/>
</dbReference>
<keyword evidence="1" id="KW-1133">Transmembrane helix</keyword>
<dbReference type="InterPro" id="IPR003961">
    <property type="entry name" value="FN3_dom"/>
</dbReference>
<evidence type="ECO:0000259" key="3">
    <source>
        <dbReference type="PROSITE" id="PS50853"/>
    </source>
</evidence>
<dbReference type="OrthoDB" id="8805892at2759"/>
<dbReference type="GO" id="GO:0004896">
    <property type="term" value="F:cytokine receptor activity"/>
    <property type="evidence" value="ECO:0007669"/>
    <property type="project" value="TreeGrafter"/>
</dbReference>
<dbReference type="AlphaFoldDB" id="A0A8C4SN73"/>
<dbReference type="InterPro" id="IPR050650">
    <property type="entry name" value="Type-II_Cytokine-TF_Rcpt"/>
</dbReference>
<dbReference type="InterPro" id="IPR036116">
    <property type="entry name" value="FN3_sf"/>
</dbReference>
<dbReference type="GO" id="GO:0005886">
    <property type="term" value="C:plasma membrane"/>
    <property type="evidence" value="ECO:0007669"/>
    <property type="project" value="TreeGrafter"/>
</dbReference>
<proteinExistence type="predicted"/>
<dbReference type="PROSITE" id="PS50853">
    <property type="entry name" value="FN3"/>
    <property type="match status" value="1"/>
</dbReference>
<dbReference type="Gene3D" id="2.60.40.10">
    <property type="entry name" value="Immunoglobulins"/>
    <property type="match status" value="1"/>
</dbReference>
<dbReference type="RefSeq" id="XP_028664322.1">
    <property type="nucleotide sequence ID" value="XM_028808489.2"/>
</dbReference>
<dbReference type="Pfam" id="PF01108">
    <property type="entry name" value="Tissue_fac"/>
    <property type="match status" value="1"/>
</dbReference>
<keyword evidence="5" id="KW-1185">Reference proteome</keyword>
<keyword evidence="2" id="KW-0732">Signal</keyword>
<dbReference type="GeneID" id="114656890"/>
<feature type="transmembrane region" description="Helical" evidence="1">
    <location>
        <begin position="233"/>
        <end position="256"/>
    </location>
</feature>
<evidence type="ECO:0000256" key="2">
    <source>
        <dbReference type="SAM" id="SignalP"/>
    </source>
</evidence>
<reference evidence="4" key="1">
    <citation type="submission" date="2021-06" db="EMBL/GenBank/DDBJ databases">
        <authorList>
            <consortium name="Wellcome Sanger Institute Data Sharing"/>
        </authorList>
    </citation>
    <scope>NUCLEOTIDE SEQUENCE [LARGE SCALE GENOMIC DNA]</scope>
</reference>
<feature type="signal peptide" evidence="2">
    <location>
        <begin position="1"/>
        <end position="22"/>
    </location>
</feature>
<dbReference type="PANTHER" id="PTHR20859:SF91">
    <property type="match status" value="1"/>
</dbReference>
<keyword evidence="1" id="KW-0812">Transmembrane</keyword>
<dbReference type="CDD" id="cd00063">
    <property type="entry name" value="FN3"/>
    <property type="match status" value="1"/>
</dbReference>
<name>A0A8C4SN73_ERPCA</name>
<protein>
    <submittedName>
        <fullName evidence="4">Uncharacterized LOC114656890</fullName>
    </submittedName>
</protein>
<feature type="domain" description="Fibronectin type-III" evidence="3">
    <location>
        <begin position="27"/>
        <end position="122"/>
    </location>
</feature>
<feature type="chain" id="PRO_5034160290" evidence="2">
    <location>
        <begin position="23"/>
        <end position="529"/>
    </location>
</feature>
<accession>A0A8C4SN73</accession>
<keyword evidence="1" id="KW-0472">Membrane</keyword>
<dbReference type="Ensembl" id="ENSECRT00000019607.1">
    <property type="protein sequence ID" value="ENSECRP00000019214.1"/>
    <property type="gene ID" value="ENSECRG00000012862.1"/>
</dbReference>
<evidence type="ECO:0000313" key="5">
    <source>
        <dbReference type="Proteomes" id="UP000694620"/>
    </source>
</evidence>
<evidence type="ECO:0000313" key="4">
    <source>
        <dbReference type="Ensembl" id="ENSECRP00000019214.1"/>
    </source>
</evidence>
<dbReference type="Proteomes" id="UP000694620">
    <property type="component" value="Chromosome 9"/>
</dbReference>
<dbReference type="SUPFAM" id="SSF49265">
    <property type="entry name" value="Fibronectin type III"/>
    <property type="match status" value="2"/>
</dbReference>
<dbReference type="PANTHER" id="PTHR20859">
    <property type="entry name" value="INTERFERON/INTERLEUKIN RECEPTOR"/>
    <property type="match status" value="1"/>
</dbReference>
<reference evidence="4" key="2">
    <citation type="submission" date="2025-08" db="UniProtKB">
        <authorList>
            <consortium name="Ensembl"/>
        </authorList>
    </citation>
    <scope>IDENTIFICATION</scope>
</reference>